<keyword evidence="3" id="KW-1185">Reference proteome</keyword>
<dbReference type="EMBL" id="JACHJB010000002">
    <property type="protein sequence ID" value="MBB6347754.1"/>
    <property type="molecule type" value="Genomic_DNA"/>
</dbReference>
<accession>A0A7X0C3D2</accession>
<keyword evidence="2" id="KW-0238">DNA-binding</keyword>
<evidence type="ECO:0000256" key="1">
    <source>
        <dbReference type="SAM" id="MobiDB-lite"/>
    </source>
</evidence>
<dbReference type="Gene3D" id="1.10.10.10">
    <property type="entry name" value="Winged helix-like DNA-binding domain superfamily/Winged helix DNA-binding domain"/>
    <property type="match status" value="1"/>
</dbReference>
<dbReference type="GO" id="GO:0003677">
    <property type="term" value="F:DNA binding"/>
    <property type="evidence" value="ECO:0007669"/>
    <property type="project" value="UniProtKB-KW"/>
</dbReference>
<evidence type="ECO:0000313" key="2">
    <source>
        <dbReference type="EMBL" id="MBB6347754.1"/>
    </source>
</evidence>
<dbReference type="InterPro" id="IPR036390">
    <property type="entry name" value="WH_DNA-bd_sf"/>
</dbReference>
<evidence type="ECO:0000313" key="3">
    <source>
        <dbReference type="Proteomes" id="UP000583800"/>
    </source>
</evidence>
<dbReference type="RefSeq" id="WP_185085644.1">
    <property type="nucleotide sequence ID" value="NZ_JACHJB010000002.1"/>
</dbReference>
<feature type="compositionally biased region" description="Basic residues" evidence="1">
    <location>
        <begin position="75"/>
        <end position="93"/>
    </location>
</feature>
<dbReference type="AlphaFoldDB" id="A0A7X0C3D2"/>
<protein>
    <submittedName>
        <fullName evidence="2">DNA-binding transcriptional ArsR family regulator</fullName>
    </submittedName>
</protein>
<name>A0A7X0C3D2_9ACTN</name>
<dbReference type="SUPFAM" id="SSF46785">
    <property type="entry name" value="Winged helix' DNA-binding domain"/>
    <property type="match status" value="1"/>
</dbReference>
<feature type="region of interest" description="Disordered" evidence="1">
    <location>
        <begin position="75"/>
        <end position="99"/>
    </location>
</feature>
<dbReference type="InterPro" id="IPR036388">
    <property type="entry name" value="WH-like_DNA-bd_sf"/>
</dbReference>
<reference evidence="2 3" key="1">
    <citation type="submission" date="2020-08" db="EMBL/GenBank/DDBJ databases">
        <title>Sequencing the genomes of 1000 actinobacteria strains.</title>
        <authorList>
            <person name="Klenk H.-P."/>
        </authorList>
    </citation>
    <scope>NUCLEOTIDE SEQUENCE [LARGE SCALE GENOMIC DNA]</scope>
    <source>
        <strain evidence="2 3">DSM 45913</strain>
    </source>
</reference>
<organism evidence="2 3">
    <name type="scientific">Nonomuraea muscovyensis</name>
    <dbReference type="NCBI Taxonomy" id="1124761"/>
    <lineage>
        <taxon>Bacteria</taxon>
        <taxon>Bacillati</taxon>
        <taxon>Actinomycetota</taxon>
        <taxon>Actinomycetes</taxon>
        <taxon>Streptosporangiales</taxon>
        <taxon>Streptosporangiaceae</taxon>
        <taxon>Nonomuraea</taxon>
    </lineage>
</organism>
<dbReference type="Proteomes" id="UP000583800">
    <property type="component" value="Unassembled WGS sequence"/>
</dbReference>
<sequence length="280" mass="31085">MAVTMAVRLLLDRRQPASIQLKVSPIVAALTGMRFADSPRIFPLASGESATHRSSLVHITLRRPSGVARLGCARRLKRQRPAPPRPHQHHGRVPRPDDVPLSPPLWDRLRDLLEADLRHRMRRLAEGGLVDFFADLHPWVHFDGEILRVDTRCDAEPSACTNGLILMPTLLSNRVVLLAAEPPKPAVLLYPARGAAGWASLDHLHRLVGNCRLSLLEDLRQPRTADELANRHHMDPQSTRRHLTTLTSAGLLSMQCRPAEQYECTHVASALVAPQCASCS</sequence>
<gene>
    <name evidence="2" type="ORF">FHU36_004299</name>
</gene>
<comment type="caution">
    <text evidence="2">The sequence shown here is derived from an EMBL/GenBank/DDBJ whole genome shotgun (WGS) entry which is preliminary data.</text>
</comment>
<proteinExistence type="predicted"/>